<dbReference type="InterPro" id="IPR009030">
    <property type="entry name" value="Growth_fac_rcpt_cys_sf"/>
</dbReference>
<dbReference type="PANTHER" id="PTHR23275">
    <property type="entry name" value="CABRIOLET.-RELATED"/>
    <property type="match status" value="1"/>
</dbReference>
<dbReference type="SUPFAM" id="SSF57184">
    <property type="entry name" value="Growth factor receptor domain"/>
    <property type="match status" value="2"/>
</dbReference>
<dbReference type="SMART" id="SM00181">
    <property type="entry name" value="EGF"/>
    <property type="match status" value="3"/>
</dbReference>
<reference evidence="2" key="1">
    <citation type="submission" date="2020-11" db="EMBL/GenBank/DDBJ databases">
        <title>Chlorella ohadii genome sequencing and assembly.</title>
        <authorList>
            <person name="Murik O."/>
            <person name="Treves H."/>
            <person name="Kedem I."/>
            <person name="Shotland Y."/>
            <person name="Kaplan A."/>
        </authorList>
    </citation>
    <scope>NUCLEOTIDE SEQUENCE</scope>
    <source>
        <strain evidence="2">1</strain>
    </source>
</reference>
<name>A0AAD5DLP7_9CHLO</name>
<evidence type="ECO:0000313" key="3">
    <source>
        <dbReference type="Proteomes" id="UP001205105"/>
    </source>
</evidence>
<feature type="domain" description="EGF-like" evidence="1">
    <location>
        <begin position="307"/>
        <end position="341"/>
    </location>
</feature>
<dbReference type="SMART" id="SM00261">
    <property type="entry name" value="FU"/>
    <property type="match status" value="4"/>
</dbReference>
<dbReference type="PANTHER" id="PTHR23275:SF100">
    <property type="entry name" value="EGF-LIKE DOMAIN-CONTAINING PROTEIN"/>
    <property type="match status" value="1"/>
</dbReference>
<feature type="domain" description="EGF-like" evidence="1">
    <location>
        <begin position="124"/>
        <end position="166"/>
    </location>
</feature>
<dbReference type="Gene3D" id="2.10.220.10">
    <property type="entry name" value="Hormone Receptor, Insulin-like Growth Factor Receptor 1, Chain A, domain 2"/>
    <property type="match status" value="1"/>
</dbReference>
<dbReference type="AlphaFoldDB" id="A0AAD5DLP7"/>
<dbReference type="InterPro" id="IPR052798">
    <property type="entry name" value="Giardia_VSA"/>
</dbReference>
<protein>
    <recommendedName>
        <fullName evidence="1">EGF-like domain-containing protein</fullName>
    </recommendedName>
</protein>
<comment type="caution">
    <text evidence="2">The sequence shown here is derived from an EMBL/GenBank/DDBJ whole genome shotgun (WGS) entry which is preliminary data.</text>
</comment>
<proteinExistence type="predicted"/>
<evidence type="ECO:0000259" key="1">
    <source>
        <dbReference type="SMART" id="SM00181"/>
    </source>
</evidence>
<evidence type="ECO:0000313" key="2">
    <source>
        <dbReference type="EMBL" id="KAI7838583.1"/>
    </source>
</evidence>
<dbReference type="Proteomes" id="UP001205105">
    <property type="component" value="Unassembled WGS sequence"/>
</dbReference>
<feature type="domain" description="EGF-like" evidence="1">
    <location>
        <begin position="167"/>
        <end position="202"/>
    </location>
</feature>
<keyword evidence="3" id="KW-1185">Reference proteome</keyword>
<dbReference type="InterPro" id="IPR000742">
    <property type="entry name" value="EGF"/>
</dbReference>
<dbReference type="EMBL" id="JADXDR010000123">
    <property type="protein sequence ID" value="KAI7838583.1"/>
    <property type="molecule type" value="Genomic_DNA"/>
</dbReference>
<accession>A0AAD5DLP7</accession>
<sequence>MPFLLQCNNYCNSRGCTGYFVTREGHCSHCPEGAAACSDLTGEVRECRSGLGLVGGECRPCKVDGCQKCDGDLWTCTHCITPRGYSQDGFFPDPATGTCATSLDQCSDCVQGFRLDEDSNACLPCEVANCAVCDNSTTCRICMPGYGLANPQPVEGYDYKAATACHACTKADPSCLACDGDPAVCSECAAGMAPDPETALCVPCRQANASTLAYCSETDATRCGGGTDCAAGFYCHNVTGQCTPCPQAGCLSCGDVAAPTPGNCSECLPGYWDASRPVNERRYRTSPVTESGRQYDAFQDVPTECKPCSDTNCLICDTSWGAACERCADGYFLDSATKLCRACSEPDGAKYETCAPAPAPAPAQAPA</sequence>
<dbReference type="InterPro" id="IPR006212">
    <property type="entry name" value="Furin_repeat"/>
</dbReference>
<gene>
    <name evidence="2" type="ORF">COHA_007654</name>
</gene>
<organism evidence="2 3">
    <name type="scientific">Chlorella ohadii</name>
    <dbReference type="NCBI Taxonomy" id="2649997"/>
    <lineage>
        <taxon>Eukaryota</taxon>
        <taxon>Viridiplantae</taxon>
        <taxon>Chlorophyta</taxon>
        <taxon>core chlorophytes</taxon>
        <taxon>Trebouxiophyceae</taxon>
        <taxon>Chlorellales</taxon>
        <taxon>Chlorellaceae</taxon>
        <taxon>Chlorella clade</taxon>
        <taxon>Chlorella</taxon>
    </lineage>
</organism>